<feature type="compositionally biased region" description="Polar residues" evidence="1">
    <location>
        <begin position="115"/>
        <end position="125"/>
    </location>
</feature>
<feature type="compositionally biased region" description="Acidic residues" evidence="1">
    <location>
        <begin position="857"/>
        <end position="869"/>
    </location>
</feature>
<keyword evidence="3" id="KW-1185">Reference proteome</keyword>
<comment type="caution">
    <text evidence="2">The sequence shown here is derived from an EMBL/GenBank/DDBJ whole genome shotgun (WGS) entry which is preliminary data.</text>
</comment>
<name>A0AAE1C1J1_9PEZI</name>
<proteinExistence type="predicted"/>
<dbReference type="AlphaFoldDB" id="A0AAE1C1J1"/>
<gene>
    <name evidence="2" type="ORF">LTR78_005603</name>
</gene>
<organism evidence="2 3">
    <name type="scientific">Recurvomyces mirabilis</name>
    <dbReference type="NCBI Taxonomy" id="574656"/>
    <lineage>
        <taxon>Eukaryota</taxon>
        <taxon>Fungi</taxon>
        <taxon>Dikarya</taxon>
        <taxon>Ascomycota</taxon>
        <taxon>Pezizomycotina</taxon>
        <taxon>Dothideomycetes</taxon>
        <taxon>Dothideomycetidae</taxon>
        <taxon>Mycosphaerellales</taxon>
        <taxon>Teratosphaeriaceae</taxon>
        <taxon>Recurvomyces</taxon>
    </lineage>
</organism>
<feature type="region of interest" description="Disordered" evidence="1">
    <location>
        <begin position="105"/>
        <end position="138"/>
    </location>
</feature>
<feature type="region of interest" description="Disordered" evidence="1">
    <location>
        <begin position="1"/>
        <end position="24"/>
    </location>
</feature>
<feature type="compositionally biased region" description="Low complexity" evidence="1">
    <location>
        <begin position="323"/>
        <end position="335"/>
    </location>
</feature>
<feature type="region of interest" description="Disordered" evidence="1">
    <location>
        <begin position="65"/>
        <end position="85"/>
    </location>
</feature>
<dbReference type="Proteomes" id="UP001274830">
    <property type="component" value="Unassembled WGS sequence"/>
</dbReference>
<feature type="region of interest" description="Disordered" evidence="1">
    <location>
        <begin position="817"/>
        <end position="869"/>
    </location>
</feature>
<accession>A0AAE1C1J1</accession>
<feature type="compositionally biased region" description="Polar residues" evidence="1">
    <location>
        <begin position="669"/>
        <end position="682"/>
    </location>
</feature>
<dbReference type="EMBL" id="JAUTXT010000019">
    <property type="protein sequence ID" value="KAK3674517.1"/>
    <property type="molecule type" value="Genomic_DNA"/>
</dbReference>
<feature type="region of interest" description="Disordered" evidence="1">
    <location>
        <begin position="658"/>
        <end position="682"/>
    </location>
</feature>
<feature type="region of interest" description="Disordered" evidence="1">
    <location>
        <begin position="306"/>
        <end position="335"/>
    </location>
</feature>
<evidence type="ECO:0000313" key="2">
    <source>
        <dbReference type="EMBL" id="KAK3674517.1"/>
    </source>
</evidence>
<feature type="region of interest" description="Disordered" evidence="1">
    <location>
        <begin position="212"/>
        <end position="236"/>
    </location>
</feature>
<protein>
    <submittedName>
        <fullName evidence="2">Uncharacterized protein</fullName>
    </submittedName>
</protein>
<feature type="region of interest" description="Disordered" evidence="1">
    <location>
        <begin position="728"/>
        <end position="753"/>
    </location>
</feature>
<evidence type="ECO:0000256" key="1">
    <source>
        <dbReference type="SAM" id="MobiDB-lite"/>
    </source>
</evidence>
<sequence length="869" mass="94920">MAAYSDQRLGRISQTGNGSGDALPSGSCNYRDLAIGVQAPVCGCKRFWLNNDHYGGHVVDAPASHGREVEQAAHQSTPQRQPAGLGIQAPQSIDTRLFNALNAFARNQDDGPPSDGSSKLPSTACPSIASERRPSPSRVMFERSQYLRPMAPPVLIPPGEAQAGSADEYSATEVATPSIRGTPDIHGPVAIGSQARISPFRFPTVPSQLMGTNKAAEEPSSSQRHPVPGPSHTTPFSPLSYIQTVQPSVVDMENVLRTLSRRVEVLEGMSFSQVPVEEVHERFENMDTRVLDLEVWRNYAESIQAEQQSAEASQPKRRRLLPSEDSSFSSEGSAFDSAAAAHTEAAVLATIAANAETVPRIDALERRVIDLESASLPSFTRPWHVQVVLLPWGRALSGIWFSAIDATQQSVKASTQMSEEWTMPQTNAKLSFTSATSGAWTTESIQAWAKEAQSWLSPKACGPSGTVFQRLESRGFVQDITITASDSGHILSAIKAAFDTVLLNDKENECTDADTHALNERFIPLRKIRKSTRLRFLSPAEMVTSATWTAGFLDDSVCMKVTDGQRRLYLTTPEAYLQKQEEGWAWPQLRQLPMYDAVADEHIAQATSAAIEACWTYNDRLDQRISAAASFAASQSSERLPEGMTVITTTVPQLVSEQNEVDTARDEQNASPTRRQRTVSLPASCSITEDIRIPMPKRRVASFETTSSTALRETQLLDTMAIKRRRISISPEAERKGVGLTPRPSREPPSPFISELEHAGDLYSHGGTSSSLRHQRGATPFAYATPHSNSNYVSGRAEQFPFQTLSCGDTEADTDMQTVPMSDGIDDGDEWQGVGEAGELTLNTDADANFDDHDPSDADEEDELDEQRP</sequence>
<evidence type="ECO:0000313" key="3">
    <source>
        <dbReference type="Proteomes" id="UP001274830"/>
    </source>
</evidence>
<reference evidence="2" key="1">
    <citation type="submission" date="2023-07" db="EMBL/GenBank/DDBJ databases">
        <title>Black Yeasts Isolated from many extreme environments.</title>
        <authorList>
            <person name="Coleine C."/>
            <person name="Stajich J.E."/>
            <person name="Selbmann L."/>
        </authorList>
    </citation>
    <scope>NUCLEOTIDE SEQUENCE</scope>
    <source>
        <strain evidence="2">CCFEE 5485</strain>
    </source>
</reference>